<name>A0A845LI54_HELGE</name>
<dbReference type="PANTHER" id="PTHR11941">
    <property type="entry name" value="ENOYL-COA HYDRATASE-RELATED"/>
    <property type="match status" value="1"/>
</dbReference>
<evidence type="ECO:0000256" key="5">
    <source>
        <dbReference type="ARBA" id="ARBA00050624"/>
    </source>
</evidence>
<reference evidence="8 9" key="1">
    <citation type="submission" date="2020-01" db="EMBL/GenBank/DDBJ databases">
        <title>Whole genome sequence of Heliobacterium gestii DSM 11169.</title>
        <authorList>
            <person name="Kyndt J.A."/>
            <person name="Meyer T.E."/>
        </authorList>
    </citation>
    <scope>NUCLEOTIDE SEQUENCE [LARGE SCALE GENOMIC DNA]</scope>
    <source>
        <strain evidence="8 9">DSM 11169</strain>
    </source>
</reference>
<dbReference type="Proteomes" id="UP000471031">
    <property type="component" value="Unassembled WGS sequence"/>
</dbReference>
<dbReference type="Gene3D" id="3.90.226.10">
    <property type="entry name" value="2-enoyl-CoA Hydratase, Chain A, domain 1"/>
    <property type="match status" value="1"/>
</dbReference>
<comment type="similarity">
    <text evidence="2 7">Belongs to the enoyl-CoA hydratase/isomerase family.</text>
</comment>
<dbReference type="FunFam" id="1.10.12.10:FF:000001">
    <property type="entry name" value="Probable enoyl-CoA hydratase, mitochondrial"/>
    <property type="match status" value="1"/>
</dbReference>
<proteinExistence type="inferred from homology"/>
<keyword evidence="9" id="KW-1185">Reference proteome</keyword>
<evidence type="ECO:0000313" key="9">
    <source>
        <dbReference type="Proteomes" id="UP000471031"/>
    </source>
</evidence>
<organism evidence="8 9">
    <name type="scientific">Heliomicrobium gestii</name>
    <name type="common">Heliobacterium gestii</name>
    <dbReference type="NCBI Taxonomy" id="2699"/>
    <lineage>
        <taxon>Bacteria</taxon>
        <taxon>Bacillati</taxon>
        <taxon>Bacillota</taxon>
        <taxon>Clostridia</taxon>
        <taxon>Eubacteriales</taxon>
        <taxon>Heliobacteriaceae</taxon>
        <taxon>Heliomicrobium</taxon>
    </lineage>
</organism>
<sequence length="266" mass="28791">MSANVKSLSPTVQVRLQDHVATVTIHRPEVMNALDLPTLQAIRSICHSVRFQPQVRLLVFTGAGEKAFSAGADLKERAAMTPLQVREYIYTIRETMNDIETLPQPVIAAINGIALGGGTELALAADIRVAARHAQLGLTETRLAIIPGAGGTQRLSRLIGAGRAKELIFTARVVNAEEALQIGLINRVVPGAELMPAVEALAEEILRNGPVALQQAKYVINYGVETELHTGLAMESKAYEVCIPTADRTEALQAFREKRSPQFRGE</sequence>
<dbReference type="InterPro" id="IPR029045">
    <property type="entry name" value="ClpP/crotonase-like_dom_sf"/>
</dbReference>
<dbReference type="GO" id="GO:0018812">
    <property type="term" value="F:3-hydroxyacyl-CoA dehydratase activity"/>
    <property type="evidence" value="ECO:0007669"/>
    <property type="project" value="UniProtKB-EC"/>
</dbReference>
<dbReference type="FunFam" id="3.90.226.10:FF:000009">
    <property type="entry name" value="Carnitinyl-CoA dehydratase"/>
    <property type="match status" value="1"/>
</dbReference>
<evidence type="ECO:0000313" key="8">
    <source>
        <dbReference type="EMBL" id="MZP44095.1"/>
    </source>
</evidence>
<dbReference type="OrthoDB" id="9775794at2"/>
<evidence type="ECO:0000256" key="7">
    <source>
        <dbReference type="RuleBase" id="RU003707"/>
    </source>
</evidence>
<dbReference type="InterPro" id="IPR001753">
    <property type="entry name" value="Enoyl-CoA_hydra/iso"/>
</dbReference>
<dbReference type="Pfam" id="PF00378">
    <property type="entry name" value="ECH_1"/>
    <property type="match status" value="1"/>
</dbReference>
<dbReference type="PANTHER" id="PTHR11941:SF54">
    <property type="entry name" value="ENOYL-COA HYDRATASE, MITOCHONDRIAL"/>
    <property type="match status" value="1"/>
</dbReference>
<dbReference type="CDD" id="cd06558">
    <property type="entry name" value="crotonase-like"/>
    <property type="match status" value="1"/>
</dbReference>
<dbReference type="EC" id="4.2.1.150" evidence="6"/>
<dbReference type="AlphaFoldDB" id="A0A845LI54"/>
<protein>
    <recommendedName>
        <fullName evidence="6">short-chain-enoyl-CoA hydratase</fullName>
        <ecNumber evidence="6">4.2.1.150</ecNumber>
    </recommendedName>
</protein>
<comment type="caution">
    <text evidence="8">The sequence shown here is derived from an EMBL/GenBank/DDBJ whole genome shotgun (WGS) entry which is preliminary data.</text>
</comment>
<evidence type="ECO:0000256" key="2">
    <source>
        <dbReference type="ARBA" id="ARBA00005254"/>
    </source>
</evidence>
<dbReference type="InterPro" id="IPR018376">
    <property type="entry name" value="Enoyl-CoA_hyd/isom_CS"/>
</dbReference>
<dbReference type="InterPro" id="IPR014748">
    <property type="entry name" value="Enoyl-CoA_hydra_C"/>
</dbReference>
<dbReference type="EMBL" id="WXEX01000012">
    <property type="protein sequence ID" value="MZP44095.1"/>
    <property type="molecule type" value="Genomic_DNA"/>
</dbReference>
<evidence type="ECO:0000256" key="6">
    <source>
        <dbReference type="ARBA" id="ARBA00067035"/>
    </source>
</evidence>
<gene>
    <name evidence="8" type="ORF">GTO89_13735</name>
</gene>
<comment type="catalytic activity">
    <reaction evidence="5">
        <text>a short-chain (3S)-3-hydroxyacyl-CoA = a short-chain (2E)-enoyl-CoA + H2O</text>
        <dbReference type="Rhea" id="RHEA:52664"/>
        <dbReference type="ChEBI" id="CHEBI:15377"/>
        <dbReference type="ChEBI" id="CHEBI:87488"/>
        <dbReference type="ChEBI" id="CHEBI:136760"/>
        <dbReference type="EC" id="4.2.1.150"/>
    </reaction>
</comment>
<dbReference type="GO" id="GO:0006635">
    <property type="term" value="P:fatty acid beta-oxidation"/>
    <property type="evidence" value="ECO:0007669"/>
    <property type="project" value="TreeGrafter"/>
</dbReference>
<comment type="pathway">
    <text evidence="1">Lipid metabolism; butanoate metabolism.</text>
</comment>
<keyword evidence="4" id="KW-0456">Lyase</keyword>
<accession>A0A845LI54</accession>
<evidence type="ECO:0000256" key="1">
    <source>
        <dbReference type="ARBA" id="ARBA00005086"/>
    </source>
</evidence>
<evidence type="ECO:0000256" key="3">
    <source>
        <dbReference type="ARBA" id="ARBA00011881"/>
    </source>
</evidence>
<comment type="subunit">
    <text evidence="3">Homotetramer.</text>
</comment>
<dbReference type="Gene3D" id="1.10.12.10">
    <property type="entry name" value="Lyase 2-enoyl-coa Hydratase, Chain A, domain 2"/>
    <property type="match status" value="1"/>
</dbReference>
<evidence type="ECO:0000256" key="4">
    <source>
        <dbReference type="ARBA" id="ARBA00023239"/>
    </source>
</evidence>
<dbReference type="SUPFAM" id="SSF52096">
    <property type="entry name" value="ClpP/crotonase"/>
    <property type="match status" value="1"/>
</dbReference>
<dbReference type="PROSITE" id="PS00166">
    <property type="entry name" value="ENOYL_COA_HYDRATASE"/>
    <property type="match status" value="1"/>
</dbReference>